<dbReference type="Pfam" id="PF13439">
    <property type="entry name" value="Glyco_transf_4"/>
    <property type="match status" value="1"/>
</dbReference>
<dbReference type="Gene3D" id="3.40.50.2000">
    <property type="entry name" value="Glycogen Phosphorylase B"/>
    <property type="match status" value="2"/>
</dbReference>
<proteinExistence type="predicted"/>
<protein>
    <submittedName>
        <fullName evidence="4">Glycosyltransferase</fullName>
    </submittedName>
</protein>
<gene>
    <name evidence="4" type="ORF">DW243_16815</name>
</gene>
<dbReference type="EMBL" id="QRIS01000044">
    <property type="protein sequence ID" value="RHG79095.1"/>
    <property type="molecule type" value="Genomic_DNA"/>
</dbReference>
<reference evidence="4 5" key="1">
    <citation type="submission" date="2018-08" db="EMBL/GenBank/DDBJ databases">
        <title>A genome reference for cultivated species of the human gut microbiota.</title>
        <authorList>
            <person name="Zou Y."/>
            <person name="Xue W."/>
            <person name="Luo G."/>
        </authorList>
    </citation>
    <scope>NUCLEOTIDE SEQUENCE [LARGE SCALE GENOMIC DNA]</scope>
    <source>
        <strain evidence="4 5">AM21-18</strain>
    </source>
</reference>
<feature type="domain" description="Glycosyltransferase subfamily 4-like N-terminal" evidence="3">
    <location>
        <begin position="16"/>
        <end position="216"/>
    </location>
</feature>
<evidence type="ECO:0000259" key="2">
    <source>
        <dbReference type="Pfam" id="PF00534"/>
    </source>
</evidence>
<evidence type="ECO:0000313" key="4">
    <source>
        <dbReference type="EMBL" id="RHG79095.1"/>
    </source>
</evidence>
<dbReference type="AlphaFoldDB" id="A0A414UR65"/>
<evidence type="ECO:0000259" key="3">
    <source>
        <dbReference type="Pfam" id="PF13439"/>
    </source>
</evidence>
<name>A0A414UR65_MEDGN</name>
<accession>A0A414UR65</accession>
<organism evidence="4 5">
    <name type="scientific">Mediterraneibacter gnavus</name>
    <name type="common">Ruminococcus gnavus</name>
    <dbReference type="NCBI Taxonomy" id="33038"/>
    <lineage>
        <taxon>Bacteria</taxon>
        <taxon>Bacillati</taxon>
        <taxon>Bacillota</taxon>
        <taxon>Clostridia</taxon>
        <taxon>Lachnospirales</taxon>
        <taxon>Lachnospiraceae</taxon>
        <taxon>Mediterraneibacter</taxon>
    </lineage>
</organism>
<dbReference type="Pfam" id="PF00534">
    <property type="entry name" value="Glycos_transf_1"/>
    <property type="match status" value="1"/>
</dbReference>
<dbReference type="GO" id="GO:0016757">
    <property type="term" value="F:glycosyltransferase activity"/>
    <property type="evidence" value="ECO:0007669"/>
    <property type="project" value="InterPro"/>
</dbReference>
<feature type="domain" description="Glycosyl transferase family 1" evidence="2">
    <location>
        <begin position="220"/>
        <end position="368"/>
    </location>
</feature>
<dbReference type="Proteomes" id="UP000283981">
    <property type="component" value="Unassembled WGS sequence"/>
</dbReference>
<dbReference type="RefSeq" id="WP_118208118.1">
    <property type="nucleotide sequence ID" value="NZ_QRIP01000044.1"/>
</dbReference>
<dbReference type="PANTHER" id="PTHR46401:SF2">
    <property type="entry name" value="GLYCOSYLTRANSFERASE WBBK-RELATED"/>
    <property type="match status" value="1"/>
</dbReference>
<evidence type="ECO:0000256" key="1">
    <source>
        <dbReference type="ARBA" id="ARBA00022679"/>
    </source>
</evidence>
<dbReference type="PANTHER" id="PTHR46401">
    <property type="entry name" value="GLYCOSYLTRANSFERASE WBBK-RELATED"/>
    <property type="match status" value="1"/>
</dbReference>
<sequence>MKIVQINAVYEYSSTGRIVKELSNYISSKGHESYVFCTNTADSENNIFCVGTKLGRKIHGIFSRITGLQGYFSTISTKKVLKQLSRISPDIAHLHNLHANYINVNLLLDYLIEKQIPVVITLHDCWFFTGHCCHYLEDGCDRWKTGCGNCPAKHKWNKSWFFDQSGKVYSDRLKRYEKLKSLTVVGVSDWITNESKLSMFKNKSEFCRIYNWIDLNQFSPKAHEVNKRKRILSVSQSWSDIKGLSDIINIAQVTPEFDFVMVGEMPSNIALPDNVKAVGVINNLESLVAEYQNADLFLHLSYQETFGKVIAESLACGTPAVVYDVTAMPELIGDGCGAVVSLGDWKAASDAIQKVEHYRRDKCRKYAEENFDMNKLLQQWLDLYNCIKSTSEGNS</sequence>
<dbReference type="SUPFAM" id="SSF53756">
    <property type="entry name" value="UDP-Glycosyltransferase/glycogen phosphorylase"/>
    <property type="match status" value="1"/>
</dbReference>
<dbReference type="InterPro" id="IPR028098">
    <property type="entry name" value="Glyco_trans_4-like_N"/>
</dbReference>
<evidence type="ECO:0000313" key="5">
    <source>
        <dbReference type="Proteomes" id="UP000283981"/>
    </source>
</evidence>
<comment type="caution">
    <text evidence="4">The sequence shown here is derived from an EMBL/GenBank/DDBJ whole genome shotgun (WGS) entry which is preliminary data.</text>
</comment>
<dbReference type="InterPro" id="IPR001296">
    <property type="entry name" value="Glyco_trans_1"/>
</dbReference>
<keyword evidence="1 4" id="KW-0808">Transferase</keyword>